<dbReference type="Pfam" id="PF10983">
    <property type="entry name" value="DUF2793"/>
    <property type="match status" value="1"/>
</dbReference>
<dbReference type="RefSeq" id="WP_054586524.1">
    <property type="nucleotide sequence ID" value="NZ_CP012700.1"/>
</dbReference>
<dbReference type="KEGG" id="smag:AN936_01070"/>
<accession>A0A0N9URD9</accession>
<dbReference type="PATRIC" id="fig|33050.5.peg.224"/>
<reference evidence="1 2" key="1">
    <citation type="journal article" date="2015" name="Genome Announc.">
        <title>Complete Genome Sequence of Polypropylene Glycol- and Polyethylene Glycol-Degrading Sphingopyxis macrogoltabida Strain EY-1.</title>
        <authorList>
            <person name="Ohtsubo Y."/>
            <person name="Nagata Y."/>
            <person name="Numata M."/>
            <person name="Tsuchikane K."/>
            <person name="Hosoyama A."/>
            <person name="Yamazoe A."/>
            <person name="Tsuda M."/>
            <person name="Fujita N."/>
            <person name="Kawai F."/>
        </authorList>
    </citation>
    <scope>NUCLEOTIDE SEQUENCE [LARGE SCALE GENOMIC DNA]</scope>
    <source>
        <strain evidence="1 2">EY-1</strain>
    </source>
</reference>
<evidence type="ECO:0000313" key="2">
    <source>
        <dbReference type="Proteomes" id="UP000058074"/>
    </source>
</evidence>
<proteinExistence type="predicted"/>
<gene>
    <name evidence="1" type="ORF">AN936_01070</name>
</gene>
<protein>
    <recommendedName>
        <fullName evidence="3">DUF2793 domain-containing protein</fullName>
    </recommendedName>
</protein>
<name>A0A0N9URD9_SPHMC</name>
<dbReference type="Proteomes" id="UP000058074">
    <property type="component" value="Chromosome"/>
</dbReference>
<dbReference type="EMBL" id="CP012700">
    <property type="protein sequence ID" value="ALH79012.1"/>
    <property type="molecule type" value="Genomic_DNA"/>
</dbReference>
<evidence type="ECO:0000313" key="1">
    <source>
        <dbReference type="EMBL" id="ALH79012.1"/>
    </source>
</evidence>
<dbReference type="OrthoDB" id="564699at2"/>
<organism evidence="1 2">
    <name type="scientific">Sphingopyxis macrogoltabida</name>
    <name type="common">Sphingomonas macrogoltabidus</name>
    <dbReference type="NCBI Taxonomy" id="33050"/>
    <lineage>
        <taxon>Bacteria</taxon>
        <taxon>Pseudomonadati</taxon>
        <taxon>Pseudomonadota</taxon>
        <taxon>Alphaproteobacteria</taxon>
        <taxon>Sphingomonadales</taxon>
        <taxon>Sphingomonadaceae</taxon>
        <taxon>Sphingopyxis</taxon>
    </lineage>
</organism>
<sequence>MPATPRFSLPLLAMAQAQKEVTHNEALTLLDALVHAVIEAGPQADPPATPVEGCCWLVGPDATAAWAGKEDAVAIWTSGGWRFVLPRAAMQVSRLADGASLRFDGESWIEPPSIAGAAGGSTIDSEARSVLAALILLLEAHGLLISG</sequence>
<dbReference type="InterPro" id="IPR021251">
    <property type="entry name" value="DUF2793"/>
</dbReference>
<dbReference type="AlphaFoldDB" id="A0A0N9URD9"/>
<evidence type="ECO:0008006" key="3">
    <source>
        <dbReference type="Google" id="ProtNLM"/>
    </source>
</evidence>